<gene>
    <name evidence="2" type="ORF">bsdE14_21330</name>
</gene>
<dbReference type="RefSeq" id="WP_264850002.1">
    <property type="nucleotide sequence ID" value="NZ_BRXR01000001.1"/>
</dbReference>
<sequence length="107" mass="12143">MESIGYIFGIAALIWCVSLSSEVAKLKRMIKECGISNSEKASLRGILGKNIGRLGKIKFESDAEDYEILSKYCLLEDIDEDWLLVKIEKSEIEKLIRIESIKGIQFK</sequence>
<evidence type="ECO:0000256" key="1">
    <source>
        <dbReference type="SAM" id="Phobius"/>
    </source>
</evidence>
<reference evidence="2 3" key="1">
    <citation type="journal article" date="2024" name="Int. J. Syst. Evol. Microbiol.">
        <title>Clostridium omnivorum sp. nov., isolated from anoxic soil under the treatment of reductive soil disinfestation.</title>
        <authorList>
            <person name="Ueki A."/>
            <person name="Tonouchi A."/>
            <person name="Kaku N."/>
            <person name="Honma S."/>
            <person name="Ueki K."/>
        </authorList>
    </citation>
    <scope>NUCLEOTIDE SEQUENCE [LARGE SCALE GENOMIC DNA]</scope>
    <source>
        <strain evidence="2 3">E14</strain>
    </source>
</reference>
<keyword evidence="3" id="KW-1185">Reference proteome</keyword>
<keyword evidence="1" id="KW-1133">Transmembrane helix</keyword>
<keyword evidence="1" id="KW-0472">Membrane</keyword>
<accession>A0ABQ5N656</accession>
<proteinExistence type="predicted"/>
<dbReference type="EMBL" id="BRXR01000001">
    <property type="protein sequence ID" value="GLC30723.1"/>
    <property type="molecule type" value="Genomic_DNA"/>
</dbReference>
<feature type="transmembrane region" description="Helical" evidence="1">
    <location>
        <begin position="6"/>
        <end position="24"/>
    </location>
</feature>
<evidence type="ECO:0000313" key="3">
    <source>
        <dbReference type="Proteomes" id="UP001208567"/>
    </source>
</evidence>
<comment type="caution">
    <text evidence="2">The sequence shown here is derived from an EMBL/GenBank/DDBJ whole genome shotgun (WGS) entry which is preliminary data.</text>
</comment>
<keyword evidence="1" id="KW-0812">Transmembrane</keyword>
<dbReference type="Proteomes" id="UP001208567">
    <property type="component" value="Unassembled WGS sequence"/>
</dbReference>
<name>A0ABQ5N656_9CLOT</name>
<protein>
    <submittedName>
        <fullName evidence="2">Uncharacterized protein</fullName>
    </submittedName>
</protein>
<organism evidence="2 3">
    <name type="scientific">Clostridium omnivorum</name>
    <dbReference type="NCBI Taxonomy" id="1604902"/>
    <lineage>
        <taxon>Bacteria</taxon>
        <taxon>Bacillati</taxon>
        <taxon>Bacillota</taxon>
        <taxon>Clostridia</taxon>
        <taxon>Eubacteriales</taxon>
        <taxon>Clostridiaceae</taxon>
        <taxon>Clostridium</taxon>
    </lineage>
</organism>
<evidence type="ECO:0000313" key="2">
    <source>
        <dbReference type="EMBL" id="GLC30723.1"/>
    </source>
</evidence>